<accession>A0A1I7W638</accession>
<evidence type="ECO:0000313" key="2">
    <source>
        <dbReference type="WBParaSite" id="Hba_00059"/>
    </source>
</evidence>
<evidence type="ECO:0000313" key="1">
    <source>
        <dbReference type="Proteomes" id="UP000095283"/>
    </source>
</evidence>
<dbReference type="Proteomes" id="UP000095283">
    <property type="component" value="Unplaced"/>
</dbReference>
<name>A0A1I7W638_HETBA</name>
<keyword evidence="1" id="KW-1185">Reference proteome</keyword>
<dbReference type="WBParaSite" id="Hba_00059">
    <property type="protein sequence ID" value="Hba_00059"/>
    <property type="gene ID" value="Hba_00059"/>
</dbReference>
<proteinExistence type="predicted"/>
<protein>
    <submittedName>
        <fullName evidence="2">Uncharacterized protein</fullName>
    </submittedName>
</protein>
<sequence length="137" mass="16100">MFRVSRLPLNKRCSHSYLQRLSQSHIEHFELTLSSSSILIFLFLFKYVSSKTALVKKENKIEVKFISNICWSSNGSSWNNRIGIGIHEEDKNIAHSCCRRGYKMLCFSANDFEITRRFVTLRYGLNHIFSYYCSEII</sequence>
<dbReference type="AlphaFoldDB" id="A0A1I7W638"/>
<organism evidence="1 2">
    <name type="scientific">Heterorhabditis bacteriophora</name>
    <name type="common">Entomopathogenic nematode worm</name>
    <dbReference type="NCBI Taxonomy" id="37862"/>
    <lineage>
        <taxon>Eukaryota</taxon>
        <taxon>Metazoa</taxon>
        <taxon>Ecdysozoa</taxon>
        <taxon>Nematoda</taxon>
        <taxon>Chromadorea</taxon>
        <taxon>Rhabditida</taxon>
        <taxon>Rhabditina</taxon>
        <taxon>Rhabditomorpha</taxon>
        <taxon>Strongyloidea</taxon>
        <taxon>Heterorhabditidae</taxon>
        <taxon>Heterorhabditis</taxon>
    </lineage>
</organism>
<reference evidence="2" key="1">
    <citation type="submission" date="2016-11" db="UniProtKB">
        <authorList>
            <consortium name="WormBaseParasite"/>
        </authorList>
    </citation>
    <scope>IDENTIFICATION</scope>
</reference>